<dbReference type="InterPro" id="IPR015943">
    <property type="entry name" value="WD40/YVTN_repeat-like_dom_sf"/>
</dbReference>
<feature type="signal peptide" evidence="1">
    <location>
        <begin position="1"/>
        <end position="26"/>
    </location>
</feature>
<dbReference type="GO" id="GO:0016829">
    <property type="term" value="F:lyase activity"/>
    <property type="evidence" value="ECO:0007669"/>
    <property type="project" value="UniProtKB-KW"/>
</dbReference>
<dbReference type="EMBL" id="CP050292">
    <property type="protein sequence ID" value="QND70609.1"/>
    <property type="molecule type" value="Genomic_DNA"/>
</dbReference>
<dbReference type="RefSeq" id="WP_184515607.1">
    <property type="nucleotide sequence ID" value="NZ_CP050292.1"/>
</dbReference>
<dbReference type="PANTHER" id="PTHR40274:SF3">
    <property type="entry name" value="VIRGINIAMYCIN B LYASE"/>
    <property type="match status" value="1"/>
</dbReference>
<protein>
    <submittedName>
        <fullName evidence="2">Virginiamycin B lyase</fullName>
    </submittedName>
</protein>
<organism evidence="2 3">
    <name type="scientific">Tardiphaga robiniae</name>
    <dbReference type="NCBI Taxonomy" id="943830"/>
    <lineage>
        <taxon>Bacteria</taxon>
        <taxon>Pseudomonadati</taxon>
        <taxon>Pseudomonadota</taxon>
        <taxon>Alphaproteobacteria</taxon>
        <taxon>Hyphomicrobiales</taxon>
        <taxon>Nitrobacteraceae</taxon>
        <taxon>Tardiphaga</taxon>
    </lineage>
</organism>
<evidence type="ECO:0000313" key="2">
    <source>
        <dbReference type="EMBL" id="QND70609.1"/>
    </source>
</evidence>
<reference evidence="3" key="1">
    <citation type="journal article" date="2020" name="Mol. Plant Microbe">
        <title>Rhizobial microsymbionts of the narrowly endemic Oxytropis species growing in Kamchatka are characterized by significant genetic diversity and possess a set of genes that are associated with T3SS and T6SS secretion systems and can affect the development of symbiosis.</title>
        <authorList>
            <person name="Safronova V."/>
            <person name="Guro P."/>
            <person name="Sazanova A."/>
            <person name="Kuznetsova I."/>
            <person name="Belimov A."/>
            <person name="Yakubov V."/>
            <person name="Chirak E."/>
            <person name="Afonin A."/>
            <person name="Gogolev Y."/>
            <person name="Andronov E."/>
            <person name="Tikhonovich I."/>
        </authorList>
    </citation>
    <scope>NUCLEOTIDE SEQUENCE [LARGE SCALE GENOMIC DNA]</scope>
    <source>
        <strain evidence="3">581</strain>
    </source>
</reference>
<sequence length="336" mass="36157">MQVLGFRAATVALALIAAFAPNGTKADEISLIERSLPGEGQRPQAIVVGPDGNLWVTEVIKHQIFRVTPNGEMSSFLVPGDHVGVIQGITSGPDGNLWFTSREENAIRRISTKGEFNGTFAIPSQATTPTKFNTGSWPRGITVGPDGQIWFAEMAANKIGRVTLTGEFSEFAIPTENAEAYGVVTGPDQNLWFTESGAGKIGRLDIKTGKITEFPLGNPKSRPRDITVGPDSHLWFSMNGSDHIGRISMAGEIKEFPLPAETRPIGIATGADGNVWFTAFKSHKIGRITPAGEVSFFDLKTENAQPFGMTKGPSGVVWFTSQANQVGHVHITAKRQ</sequence>
<feature type="chain" id="PRO_5028889901" evidence="1">
    <location>
        <begin position="27"/>
        <end position="336"/>
    </location>
</feature>
<dbReference type="KEGG" id="trb:HB776_04690"/>
<dbReference type="AlphaFoldDB" id="A0A7G6TV27"/>
<dbReference type="Proteomes" id="UP000515291">
    <property type="component" value="Chromosome"/>
</dbReference>
<gene>
    <name evidence="2" type="ORF">HB776_04690</name>
</gene>
<keyword evidence="2" id="KW-0456">Lyase</keyword>
<dbReference type="Pfam" id="PF24684">
    <property type="entry name" value="Vgb_lyase"/>
    <property type="match status" value="2"/>
</dbReference>
<dbReference type="PANTHER" id="PTHR40274">
    <property type="entry name" value="VIRGINIAMYCIN B LYASE"/>
    <property type="match status" value="1"/>
</dbReference>
<accession>A0A7G6TV27</accession>
<keyword evidence="1" id="KW-0732">Signal</keyword>
<dbReference type="InterPro" id="IPR051344">
    <property type="entry name" value="Vgb"/>
</dbReference>
<proteinExistence type="predicted"/>
<evidence type="ECO:0000256" key="1">
    <source>
        <dbReference type="SAM" id="SignalP"/>
    </source>
</evidence>
<dbReference type="SUPFAM" id="SSF101898">
    <property type="entry name" value="NHL repeat"/>
    <property type="match status" value="1"/>
</dbReference>
<dbReference type="Gene3D" id="2.130.10.10">
    <property type="entry name" value="YVTN repeat-like/Quinoprotein amine dehydrogenase"/>
    <property type="match status" value="2"/>
</dbReference>
<name>A0A7G6TV27_9BRAD</name>
<evidence type="ECO:0000313" key="3">
    <source>
        <dbReference type="Proteomes" id="UP000515291"/>
    </source>
</evidence>